<comment type="caution">
    <text evidence="1">The sequence shown here is derived from an EMBL/GenBank/DDBJ whole genome shotgun (WGS) entry which is preliminary data.</text>
</comment>
<evidence type="ECO:0000313" key="1">
    <source>
        <dbReference type="EMBL" id="GBP70777.1"/>
    </source>
</evidence>
<organism evidence="1 2">
    <name type="scientific">Eumeta variegata</name>
    <name type="common">Bagworm moth</name>
    <name type="synonym">Eumeta japonica</name>
    <dbReference type="NCBI Taxonomy" id="151549"/>
    <lineage>
        <taxon>Eukaryota</taxon>
        <taxon>Metazoa</taxon>
        <taxon>Ecdysozoa</taxon>
        <taxon>Arthropoda</taxon>
        <taxon>Hexapoda</taxon>
        <taxon>Insecta</taxon>
        <taxon>Pterygota</taxon>
        <taxon>Neoptera</taxon>
        <taxon>Endopterygota</taxon>
        <taxon>Lepidoptera</taxon>
        <taxon>Glossata</taxon>
        <taxon>Ditrysia</taxon>
        <taxon>Tineoidea</taxon>
        <taxon>Psychidae</taxon>
        <taxon>Oiketicinae</taxon>
        <taxon>Eumeta</taxon>
    </lineage>
</organism>
<reference evidence="1 2" key="1">
    <citation type="journal article" date="2019" name="Commun. Biol.">
        <title>The bagworm genome reveals a unique fibroin gene that provides high tensile strength.</title>
        <authorList>
            <person name="Kono N."/>
            <person name="Nakamura H."/>
            <person name="Ohtoshi R."/>
            <person name="Tomita M."/>
            <person name="Numata K."/>
            <person name="Arakawa K."/>
        </authorList>
    </citation>
    <scope>NUCLEOTIDE SEQUENCE [LARGE SCALE GENOMIC DNA]</scope>
</reference>
<dbReference type="OrthoDB" id="10022108at2759"/>
<evidence type="ECO:0000313" key="2">
    <source>
        <dbReference type="Proteomes" id="UP000299102"/>
    </source>
</evidence>
<gene>
    <name evidence="1" type="ORF">EVAR_50884_1</name>
</gene>
<keyword evidence="2" id="KW-1185">Reference proteome</keyword>
<accession>A0A4C1Y8A8</accession>
<sequence>MRGAELRVSKPYKKLPTVVIRDIRKLNTDEDIVRSLRTQNRHIAKGLNWEKGKITRATQSSVTASDIEKKCPASAPIAGNITLVQSASPGARETHQNASIA</sequence>
<proteinExistence type="predicted"/>
<dbReference type="EMBL" id="BGZK01001085">
    <property type="protein sequence ID" value="GBP70777.1"/>
    <property type="molecule type" value="Genomic_DNA"/>
</dbReference>
<name>A0A4C1Y8A8_EUMVA</name>
<dbReference type="Proteomes" id="UP000299102">
    <property type="component" value="Unassembled WGS sequence"/>
</dbReference>
<dbReference type="AlphaFoldDB" id="A0A4C1Y8A8"/>
<protein>
    <submittedName>
        <fullName evidence="1">Uncharacterized protein</fullName>
    </submittedName>
</protein>